<name>A0A931C1S8_9ACTN</name>
<evidence type="ECO:0000313" key="1">
    <source>
        <dbReference type="EMBL" id="MBG0560689.1"/>
    </source>
</evidence>
<dbReference type="Proteomes" id="UP000598146">
    <property type="component" value="Unassembled WGS sequence"/>
</dbReference>
<dbReference type="RefSeq" id="WP_196412492.1">
    <property type="nucleotide sequence ID" value="NZ_JADQTO010000002.1"/>
</dbReference>
<reference evidence="1" key="1">
    <citation type="submission" date="2020-11" db="EMBL/GenBank/DDBJ databases">
        <title>Isolation and identification of active actinomycetes.</title>
        <authorList>
            <person name="Sun X."/>
        </authorList>
    </citation>
    <scope>NUCLEOTIDE SEQUENCE</scope>
    <source>
        <strain evidence="1">NEAU-A11</strain>
    </source>
</reference>
<proteinExistence type="predicted"/>
<dbReference type="AlphaFoldDB" id="A0A931C1S8"/>
<accession>A0A931C1S8</accession>
<organism evidence="1 2">
    <name type="scientific">Actinoplanes aureus</name>
    <dbReference type="NCBI Taxonomy" id="2792083"/>
    <lineage>
        <taxon>Bacteria</taxon>
        <taxon>Bacillati</taxon>
        <taxon>Actinomycetota</taxon>
        <taxon>Actinomycetes</taxon>
        <taxon>Micromonosporales</taxon>
        <taxon>Micromonosporaceae</taxon>
        <taxon>Actinoplanes</taxon>
    </lineage>
</organism>
<dbReference type="EMBL" id="JADQTO010000002">
    <property type="protein sequence ID" value="MBG0560689.1"/>
    <property type="molecule type" value="Genomic_DNA"/>
</dbReference>
<comment type="caution">
    <text evidence="1">The sequence shown here is derived from an EMBL/GenBank/DDBJ whole genome shotgun (WGS) entry which is preliminary data.</text>
</comment>
<protein>
    <submittedName>
        <fullName evidence="1">Uncharacterized protein</fullName>
    </submittedName>
</protein>
<keyword evidence="2" id="KW-1185">Reference proteome</keyword>
<evidence type="ECO:0000313" key="2">
    <source>
        <dbReference type="Proteomes" id="UP000598146"/>
    </source>
</evidence>
<gene>
    <name evidence="1" type="ORF">I4J89_04310</name>
</gene>
<sequence length="162" mass="18235">MDVFSSTFHIAAEAGSVSLPTANRHLSIFQNCVDQDDPAVLVTRCVRPGAPLSGDYHLLLTQRRLVILRETRPLHRLRLHLNANLRHLCNVTWRLDLAKPAVEMSATAMDGVRERFRMRLGDEAAVWHAEELLRQVFEGRRGERVSVPVRKPRSSSPAVALA</sequence>